<gene>
    <name evidence="2" type="ORF">Acy02nite_26940</name>
</gene>
<accession>A0A919IJY2</accession>
<name>A0A919IJY2_9ACTN</name>
<protein>
    <submittedName>
        <fullName evidence="2">Uncharacterized protein</fullName>
    </submittedName>
</protein>
<dbReference type="Proteomes" id="UP000619479">
    <property type="component" value="Unassembled WGS sequence"/>
</dbReference>
<evidence type="ECO:0000313" key="3">
    <source>
        <dbReference type="Proteomes" id="UP000619479"/>
    </source>
</evidence>
<evidence type="ECO:0000256" key="1">
    <source>
        <dbReference type="SAM" id="Phobius"/>
    </source>
</evidence>
<dbReference type="AlphaFoldDB" id="A0A919IJY2"/>
<keyword evidence="1" id="KW-1133">Transmembrane helix</keyword>
<organism evidence="2 3">
    <name type="scientific">Actinoplanes cyaneus</name>
    <dbReference type="NCBI Taxonomy" id="52696"/>
    <lineage>
        <taxon>Bacteria</taxon>
        <taxon>Bacillati</taxon>
        <taxon>Actinomycetota</taxon>
        <taxon>Actinomycetes</taxon>
        <taxon>Micromonosporales</taxon>
        <taxon>Micromonosporaceae</taxon>
        <taxon>Actinoplanes</taxon>
    </lineage>
</organism>
<keyword evidence="1" id="KW-0472">Membrane</keyword>
<keyword evidence="3" id="KW-1185">Reference proteome</keyword>
<dbReference type="EMBL" id="BOMH01000018">
    <property type="protein sequence ID" value="GID64813.1"/>
    <property type="molecule type" value="Genomic_DNA"/>
</dbReference>
<keyword evidence="1" id="KW-0812">Transmembrane</keyword>
<evidence type="ECO:0000313" key="2">
    <source>
        <dbReference type="EMBL" id="GID64813.1"/>
    </source>
</evidence>
<sequence length="70" mass="7539">MTAKVTQWRYVLDARIPLAIAALTLCAALSDLIPLHSTLGISMIANYVVNSSLPLFLIATAALGRRSTRI</sequence>
<comment type="caution">
    <text evidence="2">The sequence shown here is derived from an EMBL/GenBank/DDBJ whole genome shotgun (WGS) entry which is preliminary data.</text>
</comment>
<dbReference type="RefSeq" id="WP_203740381.1">
    <property type="nucleotide sequence ID" value="NZ_BAAAUC010000025.1"/>
</dbReference>
<proteinExistence type="predicted"/>
<feature type="transmembrane region" description="Helical" evidence="1">
    <location>
        <begin position="12"/>
        <end position="33"/>
    </location>
</feature>
<reference evidence="2" key="1">
    <citation type="submission" date="2021-01" db="EMBL/GenBank/DDBJ databases">
        <title>Whole genome shotgun sequence of Actinoplanes cyaneus NBRC 14990.</title>
        <authorList>
            <person name="Komaki H."/>
            <person name="Tamura T."/>
        </authorList>
    </citation>
    <scope>NUCLEOTIDE SEQUENCE</scope>
    <source>
        <strain evidence="2">NBRC 14990</strain>
    </source>
</reference>
<feature type="transmembrane region" description="Helical" evidence="1">
    <location>
        <begin position="39"/>
        <end position="64"/>
    </location>
</feature>